<dbReference type="Proteomes" id="UP000193689">
    <property type="component" value="Unassembled WGS sequence"/>
</dbReference>
<dbReference type="RefSeq" id="XP_040710873.1">
    <property type="nucleotide sequence ID" value="XM_040863091.1"/>
</dbReference>
<accession>A0A1Y2DF64</accession>
<name>A0A1Y2DF64_9PEZI</name>
<evidence type="ECO:0000313" key="3">
    <source>
        <dbReference type="Proteomes" id="UP000193689"/>
    </source>
</evidence>
<proteinExistence type="predicted"/>
<protein>
    <submittedName>
        <fullName evidence="2">Uncharacterized protein</fullName>
    </submittedName>
</protein>
<sequence>MDDIVCFVLVALEGLLLYSTNGLIRNYLPSQIVTSLFLAQYLPLKYYRIFLYRQYFSPFRDPPRQRLRKHAPAKLVLLSPQGNAGTTDRKVTGRINLSYFSTSSVTNAFSFGENVKRDISTAWAKLEAVYPHATKGMLARDDIDIKTLLDDDGVRNLLGTKTTICRSTAALIYQDMQSFVGPREKPEVAAGKGEIRRPGHSSKLGFLPKQMSRRRGPFLVDLTGITGACPTGRTCVVRWVVVILAYNVRFVVICPSITRSLDVARQFCICVKIERASDDKSVKQYTTKSFKTQLNLDGKLGDVTGVYNDTRTGTQRNFSEALLTKTTNTYNHIKNLPSHSKRAWQVGRHIPSQNSHAISSYEEVAGNSFEPLYAQVKQTIQRRAIAKTLQTSRAGRVSRTPYWTSKNKHRAKPQNTTNGSAPAAQAAQNEIRAII</sequence>
<reference evidence="2 3" key="1">
    <citation type="submission" date="2016-07" db="EMBL/GenBank/DDBJ databases">
        <title>Pervasive Adenine N6-methylation of Active Genes in Fungi.</title>
        <authorList>
            <consortium name="DOE Joint Genome Institute"/>
            <person name="Mondo S.J."/>
            <person name="Dannebaum R.O."/>
            <person name="Kuo R.C."/>
            <person name="Labutti K."/>
            <person name="Haridas S."/>
            <person name="Kuo A."/>
            <person name="Salamov A."/>
            <person name="Ahrendt S.R."/>
            <person name="Lipzen A."/>
            <person name="Sullivan W."/>
            <person name="Andreopoulos W.B."/>
            <person name="Clum A."/>
            <person name="Lindquist E."/>
            <person name="Daum C."/>
            <person name="Ramamoorthy G.K."/>
            <person name="Gryganskyi A."/>
            <person name="Culley D."/>
            <person name="Magnuson J.K."/>
            <person name="James T.Y."/>
            <person name="O'Malley M.A."/>
            <person name="Stajich J.E."/>
            <person name="Spatafora J.W."/>
            <person name="Visel A."/>
            <person name="Grigoriev I.V."/>
        </authorList>
    </citation>
    <scope>NUCLEOTIDE SEQUENCE [LARGE SCALE GENOMIC DNA]</scope>
    <source>
        <strain evidence="2 3">CBS 129021</strain>
    </source>
</reference>
<dbReference type="STRING" id="1141098.A0A1Y2DF64"/>
<comment type="caution">
    <text evidence="2">The sequence shown here is derived from an EMBL/GenBank/DDBJ whole genome shotgun (WGS) entry which is preliminary data.</text>
</comment>
<dbReference type="EMBL" id="MCFJ01000018">
    <property type="protein sequence ID" value="ORY57744.1"/>
    <property type="molecule type" value="Genomic_DNA"/>
</dbReference>
<dbReference type="InParanoid" id="A0A1Y2DF64"/>
<organism evidence="2 3">
    <name type="scientific">Pseudomassariella vexata</name>
    <dbReference type="NCBI Taxonomy" id="1141098"/>
    <lineage>
        <taxon>Eukaryota</taxon>
        <taxon>Fungi</taxon>
        <taxon>Dikarya</taxon>
        <taxon>Ascomycota</taxon>
        <taxon>Pezizomycotina</taxon>
        <taxon>Sordariomycetes</taxon>
        <taxon>Xylariomycetidae</taxon>
        <taxon>Amphisphaeriales</taxon>
        <taxon>Pseudomassariaceae</taxon>
        <taxon>Pseudomassariella</taxon>
    </lineage>
</organism>
<feature type="region of interest" description="Disordered" evidence="1">
    <location>
        <begin position="391"/>
        <end position="435"/>
    </location>
</feature>
<keyword evidence="3" id="KW-1185">Reference proteome</keyword>
<evidence type="ECO:0000313" key="2">
    <source>
        <dbReference type="EMBL" id="ORY57744.1"/>
    </source>
</evidence>
<gene>
    <name evidence="2" type="ORF">BCR38DRAFT_478069</name>
</gene>
<dbReference type="GeneID" id="63779303"/>
<evidence type="ECO:0000256" key="1">
    <source>
        <dbReference type="SAM" id="MobiDB-lite"/>
    </source>
</evidence>
<dbReference type="AlphaFoldDB" id="A0A1Y2DF64"/>